<feature type="region of interest" description="Disordered" evidence="1">
    <location>
        <begin position="140"/>
        <end position="161"/>
    </location>
</feature>
<protein>
    <submittedName>
        <fullName evidence="2">Uncharacterized protein</fullName>
    </submittedName>
</protein>
<evidence type="ECO:0000313" key="2">
    <source>
        <dbReference type="EMBL" id="CCA74455.1"/>
    </source>
</evidence>
<evidence type="ECO:0000256" key="1">
    <source>
        <dbReference type="SAM" id="MobiDB-lite"/>
    </source>
</evidence>
<dbReference type="OrthoDB" id="10257284at2759"/>
<accession>G4TT09</accession>
<dbReference type="HOGENOM" id="CLU_1579470_0_0_1"/>
<comment type="caution">
    <text evidence="2">The sequence shown here is derived from an EMBL/GenBank/DDBJ whole genome shotgun (WGS) entry which is preliminary data.</text>
</comment>
<keyword evidence="3" id="KW-1185">Reference proteome</keyword>
<dbReference type="InParanoid" id="G4TT09"/>
<dbReference type="PANTHER" id="PTHR38699">
    <property type="entry name" value="CHROMOSOME 1, WHOLE GENOME SHOTGUN SEQUENCE"/>
    <property type="match status" value="1"/>
</dbReference>
<dbReference type="EMBL" id="CAFZ01000314">
    <property type="protein sequence ID" value="CCA74455.1"/>
    <property type="molecule type" value="Genomic_DNA"/>
</dbReference>
<feature type="compositionally biased region" description="Basic residues" evidence="1">
    <location>
        <begin position="151"/>
        <end position="161"/>
    </location>
</feature>
<dbReference type="GO" id="GO:0000423">
    <property type="term" value="P:mitophagy"/>
    <property type="evidence" value="ECO:0007669"/>
    <property type="project" value="InterPro"/>
</dbReference>
<reference evidence="2 3" key="1">
    <citation type="journal article" date="2011" name="PLoS Pathog.">
        <title>Endophytic Life Strategies Decoded by Genome and Transcriptome Analyses of the Mutualistic Root Symbiont Piriformospora indica.</title>
        <authorList>
            <person name="Zuccaro A."/>
            <person name="Lahrmann U."/>
            <person name="Guldener U."/>
            <person name="Langen G."/>
            <person name="Pfiffi S."/>
            <person name="Biedenkopf D."/>
            <person name="Wong P."/>
            <person name="Samans B."/>
            <person name="Grimm C."/>
            <person name="Basiewicz M."/>
            <person name="Murat C."/>
            <person name="Martin F."/>
            <person name="Kogel K.H."/>
        </authorList>
    </citation>
    <scope>NUCLEOTIDE SEQUENCE [LARGE SCALE GENOMIC DNA]</scope>
    <source>
        <strain evidence="2 3">DSM 11827</strain>
    </source>
</reference>
<gene>
    <name evidence="2" type="ORF">PIIN_08408</name>
</gene>
<proteinExistence type="predicted"/>
<dbReference type="STRING" id="1109443.G4TT09"/>
<dbReference type="InterPro" id="IPR013898">
    <property type="entry name" value="Atg43"/>
</dbReference>
<evidence type="ECO:0000313" key="3">
    <source>
        <dbReference type="Proteomes" id="UP000007148"/>
    </source>
</evidence>
<dbReference type="Proteomes" id="UP000007148">
    <property type="component" value="Unassembled WGS sequence"/>
</dbReference>
<sequence>MAAIDLSRIPGKKGDLYRGQAVHKLPPHSEEHKIKIPAIPDFRFESAYLSAIRPFVNQLDSQASRPPESKKEEIAGEGGQVSEVRFDYGVPIRINWPAVLWITLRDQVIVQFVTGGLYATWAIFGTPFLQSIRQGVGRLFNPSPRPEMKSALRHLPKRPRD</sequence>
<dbReference type="AlphaFoldDB" id="G4TT09"/>
<dbReference type="GO" id="GO:0140580">
    <property type="term" value="F:mitochondrion autophagosome adaptor activity"/>
    <property type="evidence" value="ECO:0007669"/>
    <property type="project" value="InterPro"/>
</dbReference>
<organism evidence="2 3">
    <name type="scientific">Serendipita indica (strain DSM 11827)</name>
    <name type="common">Root endophyte fungus</name>
    <name type="synonym">Piriformospora indica</name>
    <dbReference type="NCBI Taxonomy" id="1109443"/>
    <lineage>
        <taxon>Eukaryota</taxon>
        <taxon>Fungi</taxon>
        <taxon>Dikarya</taxon>
        <taxon>Basidiomycota</taxon>
        <taxon>Agaricomycotina</taxon>
        <taxon>Agaricomycetes</taxon>
        <taxon>Sebacinales</taxon>
        <taxon>Serendipitaceae</taxon>
        <taxon>Serendipita</taxon>
    </lineage>
</organism>
<name>G4TT09_SERID</name>
<dbReference type="PANTHER" id="PTHR38699:SF1">
    <property type="entry name" value="MITOPHAGY RECEPTOR ATG43"/>
    <property type="match status" value="1"/>
</dbReference>